<evidence type="ECO:0000256" key="2">
    <source>
        <dbReference type="ARBA" id="ARBA00004922"/>
    </source>
</evidence>
<comment type="subcellular location">
    <subcellularLocation>
        <location evidence="1">Membrane</location>
        <topology evidence="1">Single-pass type II membrane protein</topology>
    </subcellularLocation>
</comment>
<comment type="pathway">
    <text evidence="2">Protein modification; protein glycosylation.</text>
</comment>
<dbReference type="GO" id="GO:0016020">
    <property type="term" value="C:membrane"/>
    <property type="evidence" value="ECO:0007669"/>
    <property type="project" value="UniProtKB-SubCell"/>
</dbReference>
<sequence length="492" mass="57521">MRHFLNPGSMPPRKQKDQRFIFELDTSCFKEQHFQFVVKMFRACCRLRYYLRLRCTTCNIIILLVLLSGSQVWIWCRRQQVNPETTDIDEFPMDHVKHGRERMAEHIAGLSAYSYQMRPVNCGQVFKGDKEEIKRSSKIGTNSKYYRKYFLQEFKSCKVIRESSKYIFNVSEEEKQFPIAFSILLYKDFFQVERLLRAIYRPSNIYCLHIDAKSSKSLHDNIRRLAACFDNVFIASKLEDVIYSGFSRLQADLNCMSDLLKTNISWKYFINLPGQTYPLRTNLELVKILKIYNGSNDIEGITGARMLTGRFKYVYKIADVKGKKTLENTYKKKLPPPHNISIVKGSAYGVFSRNFVKFVISDQRVQDFVKWLEDINSPDEYIWATLHHTKLNQHLNTPGGYKGDPDKKPWLATYAIWKGLAPCSGIWVRSICVFGVGDIPHLIQKKQLFVNKFYFNLQPVALNCMEEWFGGTPCYFEQLSSAKDMKLDDNSR</sequence>
<gene>
    <name evidence="11" type="ORF">OCTVUL_1B005896</name>
</gene>
<evidence type="ECO:0000256" key="3">
    <source>
        <dbReference type="ARBA" id="ARBA00022676"/>
    </source>
</evidence>
<evidence type="ECO:0000256" key="5">
    <source>
        <dbReference type="ARBA" id="ARBA00022692"/>
    </source>
</evidence>
<evidence type="ECO:0000256" key="9">
    <source>
        <dbReference type="ARBA" id="ARBA00023180"/>
    </source>
</evidence>
<keyword evidence="8" id="KW-0472">Membrane</keyword>
<evidence type="ECO:0000313" key="11">
    <source>
        <dbReference type="EMBL" id="CAI9735260.1"/>
    </source>
</evidence>
<keyword evidence="12" id="KW-1185">Reference proteome</keyword>
<dbReference type="InterPro" id="IPR003406">
    <property type="entry name" value="Glyco_trans_14"/>
</dbReference>
<dbReference type="AlphaFoldDB" id="A0AA36FEF0"/>
<keyword evidence="9" id="KW-0325">Glycoprotein</keyword>
<dbReference type="Pfam" id="PF02485">
    <property type="entry name" value="Branch"/>
    <property type="match status" value="1"/>
</dbReference>
<evidence type="ECO:0000256" key="7">
    <source>
        <dbReference type="ARBA" id="ARBA00022989"/>
    </source>
</evidence>
<evidence type="ECO:0000256" key="10">
    <source>
        <dbReference type="ARBA" id="ARBA00038150"/>
    </source>
</evidence>
<reference evidence="11" key="1">
    <citation type="submission" date="2023-08" db="EMBL/GenBank/DDBJ databases">
        <authorList>
            <person name="Alioto T."/>
            <person name="Alioto T."/>
            <person name="Gomez Garrido J."/>
        </authorList>
    </citation>
    <scope>NUCLEOTIDE SEQUENCE</scope>
</reference>
<evidence type="ECO:0000256" key="8">
    <source>
        <dbReference type="ARBA" id="ARBA00023136"/>
    </source>
</evidence>
<proteinExistence type="inferred from homology"/>
<evidence type="ECO:0000256" key="4">
    <source>
        <dbReference type="ARBA" id="ARBA00022679"/>
    </source>
</evidence>
<evidence type="ECO:0000313" key="12">
    <source>
        <dbReference type="Proteomes" id="UP001162480"/>
    </source>
</evidence>
<accession>A0AA36FEF0</accession>
<keyword evidence="4" id="KW-0808">Transferase</keyword>
<dbReference type="PANTHER" id="PTHR19297">
    <property type="entry name" value="GLYCOSYLTRANSFERASE 14 FAMILY MEMBER"/>
    <property type="match status" value="1"/>
</dbReference>
<comment type="similarity">
    <text evidence="10">Belongs to the glycosyltransferase 14 family.</text>
</comment>
<dbReference type="GO" id="GO:0008375">
    <property type="term" value="F:acetylglucosaminyltransferase activity"/>
    <property type="evidence" value="ECO:0007669"/>
    <property type="project" value="TreeGrafter"/>
</dbReference>
<keyword evidence="5" id="KW-0812">Transmembrane</keyword>
<protein>
    <submittedName>
        <fullName evidence="11">Beta-1,3-galactosyl-O-glycosyl-glycoprotein beta-1,6-N-acetylglucosaminyltransferase-like</fullName>
    </submittedName>
</protein>
<keyword evidence="6" id="KW-0735">Signal-anchor</keyword>
<dbReference type="PANTHER" id="PTHR19297:SF181">
    <property type="entry name" value="PROTEIN XYLOSYLTRANSFERASE"/>
    <property type="match status" value="1"/>
</dbReference>
<evidence type="ECO:0000256" key="1">
    <source>
        <dbReference type="ARBA" id="ARBA00004606"/>
    </source>
</evidence>
<evidence type="ECO:0000256" key="6">
    <source>
        <dbReference type="ARBA" id="ARBA00022968"/>
    </source>
</evidence>
<organism evidence="11 12">
    <name type="scientific">Octopus vulgaris</name>
    <name type="common">Common octopus</name>
    <dbReference type="NCBI Taxonomy" id="6645"/>
    <lineage>
        <taxon>Eukaryota</taxon>
        <taxon>Metazoa</taxon>
        <taxon>Spiralia</taxon>
        <taxon>Lophotrochozoa</taxon>
        <taxon>Mollusca</taxon>
        <taxon>Cephalopoda</taxon>
        <taxon>Coleoidea</taxon>
        <taxon>Octopodiformes</taxon>
        <taxon>Octopoda</taxon>
        <taxon>Incirrata</taxon>
        <taxon>Octopodidae</taxon>
        <taxon>Octopus</taxon>
    </lineage>
</organism>
<dbReference type="Proteomes" id="UP001162480">
    <property type="component" value="Chromosome 17"/>
</dbReference>
<dbReference type="EMBL" id="OX597830">
    <property type="protein sequence ID" value="CAI9735260.1"/>
    <property type="molecule type" value="Genomic_DNA"/>
</dbReference>
<name>A0AA36FEF0_OCTVU</name>
<keyword evidence="7" id="KW-1133">Transmembrane helix</keyword>
<keyword evidence="3" id="KW-0328">Glycosyltransferase</keyword>